<dbReference type="SUPFAM" id="SSF48371">
    <property type="entry name" value="ARM repeat"/>
    <property type="match status" value="1"/>
</dbReference>
<keyword evidence="4" id="KW-1185">Reference proteome</keyword>
<evidence type="ECO:0000313" key="4">
    <source>
        <dbReference type="Proteomes" id="UP000324832"/>
    </source>
</evidence>
<evidence type="ECO:0000313" key="3">
    <source>
        <dbReference type="EMBL" id="VVC92331.1"/>
    </source>
</evidence>
<feature type="domain" description="Proteasome component Ecm29 N-terminal" evidence="2">
    <location>
        <begin position="19"/>
        <end position="443"/>
    </location>
</feature>
<keyword evidence="1" id="KW-0677">Repeat</keyword>
<dbReference type="EMBL" id="FZQP02001271">
    <property type="protein sequence ID" value="VVC92331.1"/>
    <property type="molecule type" value="Genomic_DNA"/>
</dbReference>
<accession>A0A5E4Q4S2</accession>
<dbReference type="PANTHER" id="PTHR23346">
    <property type="entry name" value="TRANSLATIONAL ACTIVATOR GCN1-RELATED"/>
    <property type="match status" value="1"/>
</dbReference>
<name>A0A5E4Q4S2_9NEOP</name>
<dbReference type="GO" id="GO:0060090">
    <property type="term" value="F:molecular adaptor activity"/>
    <property type="evidence" value="ECO:0007669"/>
    <property type="project" value="InterPro"/>
</dbReference>
<dbReference type="Pfam" id="PF13001">
    <property type="entry name" value="ECM29_N"/>
    <property type="match status" value="1"/>
</dbReference>
<evidence type="ECO:0000259" key="2">
    <source>
        <dbReference type="Pfam" id="PF13001"/>
    </source>
</evidence>
<dbReference type="AlphaFoldDB" id="A0A5E4Q4S2"/>
<evidence type="ECO:0000256" key="1">
    <source>
        <dbReference type="ARBA" id="ARBA00022737"/>
    </source>
</evidence>
<proteinExistence type="predicted"/>
<reference evidence="3 4" key="1">
    <citation type="submission" date="2017-07" db="EMBL/GenBank/DDBJ databases">
        <authorList>
            <person name="Talla V."/>
            <person name="Backstrom N."/>
        </authorList>
    </citation>
    <scope>NUCLEOTIDE SEQUENCE [LARGE SCALE GENOMIC DNA]</scope>
</reference>
<sequence>MSEMEVTESNDCSNDLLLLDRVFLRLGNADTDEQLESCLNRFLPPVILKLSSPYEQVRTKVMELLVHVNKRVKCRVNVQLPVETLLQSYRDPSANSFIINFSIIYLTLGFPRLPREQQLKLAPAILESIENRPQTHQDMLLMLVMPLLGEIKESTLNLKEKPKISALVLKCATDVMLLTYRALPNSGEDEFQIPAGLSMKSYKRLVDNTKLNPTQLEEMKLSIVNFLSKDIFNMNEILLPLIVAAADSRFSVANHANSPLIRVNSSVDWSQPSVVSPLYLLYLGTWKGLKVSPDERRIPACTRLRLKLLQYLSKATGPAILFPQCVQVVFSSLFDPNTNARLRNMTLMFLLNIINNGDVAQLKQVASVFLQGLLKLVRSEEYTEHHPKALMCLGRLAMKCPECFNSQFTLLEELVKKIPESVPEMKTALRDALLDMATAYKINVKDIVKEPASIAGTSQDDKMEVDDDSRTSAVSSEPNALALFALLDQYLLLLASGDSQDDISTEALKHLYGTSRPNEIEDVVNNVSQKETAVVNLDEDYSKREQDVKQDELTVPKFNDMVNYIWYEKEKRKKGSNVKHRFVVSNQVLQFHPQTYQEMLRYLRMCLNRDANIKDCSHHPNAKSPLLSKFITDNLLESEVLERFLTMITTLLNVS</sequence>
<dbReference type="InterPro" id="IPR016024">
    <property type="entry name" value="ARM-type_fold"/>
</dbReference>
<dbReference type="GO" id="GO:0036503">
    <property type="term" value="P:ERAD pathway"/>
    <property type="evidence" value="ECO:0007669"/>
    <property type="project" value="TreeGrafter"/>
</dbReference>
<dbReference type="GO" id="GO:0005737">
    <property type="term" value="C:cytoplasm"/>
    <property type="evidence" value="ECO:0007669"/>
    <property type="project" value="TreeGrafter"/>
</dbReference>
<protein>
    <recommendedName>
        <fullName evidence="2">Proteasome component Ecm29 N-terminal domain-containing protein</fullName>
    </recommendedName>
</protein>
<organism evidence="3 4">
    <name type="scientific">Leptidea sinapis</name>
    <dbReference type="NCBI Taxonomy" id="189913"/>
    <lineage>
        <taxon>Eukaryota</taxon>
        <taxon>Metazoa</taxon>
        <taxon>Ecdysozoa</taxon>
        <taxon>Arthropoda</taxon>
        <taxon>Hexapoda</taxon>
        <taxon>Insecta</taxon>
        <taxon>Pterygota</taxon>
        <taxon>Neoptera</taxon>
        <taxon>Endopterygota</taxon>
        <taxon>Lepidoptera</taxon>
        <taxon>Glossata</taxon>
        <taxon>Ditrysia</taxon>
        <taxon>Papilionoidea</taxon>
        <taxon>Pieridae</taxon>
        <taxon>Dismorphiinae</taxon>
        <taxon>Leptidea</taxon>
    </lineage>
</organism>
<gene>
    <name evidence="3" type="ORF">LSINAPIS_LOCUS4803</name>
</gene>
<dbReference type="GO" id="GO:0005634">
    <property type="term" value="C:nucleus"/>
    <property type="evidence" value="ECO:0007669"/>
    <property type="project" value="TreeGrafter"/>
</dbReference>
<dbReference type="Proteomes" id="UP000324832">
    <property type="component" value="Unassembled WGS sequence"/>
</dbReference>
<dbReference type="InterPro" id="IPR024372">
    <property type="entry name" value="Ecm29_N"/>
</dbReference>
<dbReference type="PANTHER" id="PTHR23346:SF19">
    <property type="entry name" value="PROTEASOME ADAPTER AND SCAFFOLD PROTEIN ECM29"/>
    <property type="match status" value="1"/>
</dbReference>
<dbReference type="GO" id="GO:0043248">
    <property type="term" value="P:proteasome assembly"/>
    <property type="evidence" value="ECO:0007669"/>
    <property type="project" value="InterPro"/>
</dbReference>